<organism evidence="1 2">
    <name type="scientific">Flavimaribacter sediminis</name>
    <dbReference type="NCBI Taxonomy" id="2865987"/>
    <lineage>
        <taxon>Bacteria</taxon>
        <taxon>Pseudomonadati</taxon>
        <taxon>Pseudomonadota</taxon>
        <taxon>Alphaproteobacteria</taxon>
        <taxon>Hyphomicrobiales</taxon>
        <taxon>Rhizobiaceae</taxon>
        <taxon>Flavimaribacter</taxon>
    </lineage>
</organism>
<name>A0AAE3D0Z1_9HYPH</name>
<dbReference type="Gene3D" id="3.60.15.10">
    <property type="entry name" value="Ribonuclease Z/Hydroxyacylglutathione hydrolase-like"/>
    <property type="match status" value="1"/>
</dbReference>
<dbReference type="RefSeq" id="WP_220228029.1">
    <property type="nucleotide sequence ID" value="NZ_JAICBX010000002.1"/>
</dbReference>
<dbReference type="EMBL" id="JAICBX010000002">
    <property type="protein sequence ID" value="MBW8637311.1"/>
    <property type="molecule type" value="Genomic_DNA"/>
</dbReference>
<evidence type="ECO:0000313" key="1">
    <source>
        <dbReference type="EMBL" id="MBW8637311.1"/>
    </source>
</evidence>
<dbReference type="Proteomes" id="UP001196509">
    <property type="component" value="Unassembled WGS sequence"/>
</dbReference>
<dbReference type="AlphaFoldDB" id="A0AAE3D0Z1"/>
<comment type="caution">
    <text evidence="1">The sequence shown here is derived from an EMBL/GenBank/DDBJ whole genome shotgun (WGS) entry which is preliminary data.</text>
</comment>
<protein>
    <recommendedName>
        <fullName evidence="3">Metallo-beta-lactamase domain-containing protein</fullName>
    </recommendedName>
</protein>
<dbReference type="SUPFAM" id="SSF56281">
    <property type="entry name" value="Metallo-hydrolase/oxidoreductase"/>
    <property type="match status" value="1"/>
</dbReference>
<accession>A0AAE3D0Z1</accession>
<gene>
    <name evidence="1" type="ORF">K1W69_08935</name>
</gene>
<dbReference type="InterPro" id="IPR036866">
    <property type="entry name" value="RibonucZ/Hydroxyglut_hydro"/>
</dbReference>
<keyword evidence="2" id="KW-1185">Reference proteome</keyword>
<reference evidence="1" key="1">
    <citation type="submission" date="2021-08" db="EMBL/GenBank/DDBJ databases">
        <title>Hoeflea bacterium WL0058 sp. nov., isolated from the sediment.</title>
        <authorList>
            <person name="Wang L."/>
            <person name="Zhang D."/>
        </authorList>
    </citation>
    <scope>NUCLEOTIDE SEQUENCE</scope>
    <source>
        <strain evidence="1">WL0058</strain>
    </source>
</reference>
<sequence length="257" mass="27169">MIWSVDIHTVATARTPGPEVFFQRDFGHWVDIAIHIFVLRSSLGAVLVDTGLIPDVSDLNAAMKRRKGPEAGFERCGSGVEPLVDDRVAAVLLTSFGPYAAGGANAVPDAVPIYASARGLSNLAKPEEPCLVHGLPQLVSNRLAKARPVHGTFGIMPGIAMREVGVHHPASTAIEIATEEGLLVIADPIFTADSLTRGVALGAAENAAGWHRLVRDYAARGARFLPIHEPVPHPVAVHLSPDGRWSATTANARSNAT</sequence>
<evidence type="ECO:0000313" key="2">
    <source>
        <dbReference type="Proteomes" id="UP001196509"/>
    </source>
</evidence>
<proteinExistence type="predicted"/>
<evidence type="ECO:0008006" key="3">
    <source>
        <dbReference type="Google" id="ProtNLM"/>
    </source>
</evidence>